<proteinExistence type="predicted"/>
<sequence length="87" mass="10048">MTDITEFKLFGYKLYLSPILDLFNGEIITYTIGPRPTYSLVSNILEKSFERLKEKDELSPLRSGLALPDETVSPCLKRIWNNTEYVT</sequence>
<reference evidence="1" key="1">
    <citation type="journal article" date="2017" name="Genome Announc.">
        <title>Draft Genome Sequences of Four Alkaliphilic Bacteria Belonging to the Anaerobacillus Genus.</title>
        <authorList>
            <person name="Bassil N.M."/>
            <person name="Lloyd J.R."/>
        </authorList>
    </citation>
    <scope>NUCLEOTIDE SEQUENCE [LARGE SCALE GENOMIC DNA]</scope>
    <source>
        <strain evidence="1">NB2006</strain>
    </source>
</reference>
<organism evidence="1">
    <name type="scientific">Anaerobacillus isosaccharinicus</name>
    <dbReference type="NCBI Taxonomy" id="1532552"/>
    <lineage>
        <taxon>Bacteria</taxon>
        <taxon>Bacillati</taxon>
        <taxon>Bacillota</taxon>
        <taxon>Bacilli</taxon>
        <taxon>Bacillales</taxon>
        <taxon>Bacillaceae</taxon>
        <taxon>Anaerobacillus</taxon>
    </lineage>
</organism>
<gene>
    <name evidence="1" type="ORF">AWH56_003900</name>
</gene>
<dbReference type="AlphaFoldDB" id="A0A7S7L9G1"/>
<accession>A0A7S7L9G1</accession>
<dbReference type="EMBL" id="CP063356">
    <property type="protein sequence ID" value="QOY36807.1"/>
    <property type="molecule type" value="Genomic_DNA"/>
</dbReference>
<reference evidence="1" key="3">
    <citation type="submission" date="2020-10" db="EMBL/GenBank/DDBJ databases">
        <authorList>
            <person name="Bassil N.M."/>
            <person name="Lloyd J.R."/>
        </authorList>
    </citation>
    <scope>NUCLEOTIDE SEQUENCE</scope>
    <source>
        <strain evidence="1">NB2006</strain>
    </source>
</reference>
<name>A0A7S7L9G1_9BACI</name>
<evidence type="ECO:0008006" key="2">
    <source>
        <dbReference type="Google" id="ProtNLM"/>
    </source>
</evidence>
<evidence type="ECO:0000313" key="1">
    <source>
        <dbReference type="EMBL" id="QOY36807.1"/>
    </source>
</evidence>
<reference evidence="1" key="2">
    <citation type="journal article" date="2019" name="Int. J. Syst. Evol. Microbiol.">
        <title>Anaerobacillus isosaccharinicus sp. nov., an alkaliphilic bacterium which degrades isosaccharinic acid.</title>
        <authorList>
            <person name="Bassil N.M."/>
            <person name="Lloyd J.R."/>
        </authorList>
    </citation>
    <scope>NUCLEOTIDE SEQUENCE [LARGE SCALE GENOMIC DNA]</scope>
    <source>
        <strain evidence="1">NB2006</strain>
    </source>
</reference>
<protein>
    <recommendedName>
        <fullName evidence="2">Integrase catalytic domain-containing protein</fullName>
    </recommendedName>
</protein>